<dbReference type="EMBL" id="JAFBMS010000009">
    <property type="protein sequence ID" value="KAG9349456.1"/>
    <property type="molecule type" value="Genomic_DNA"/>
</dbReference>
<keyword evidence="2" id="KW-1185">Reference proteome</keyword>
<protein>
    <submittedName>
        <fullName evidence="1">Uncharacterized protein</fullName>
    </submittedName>
</protein>
<accession>A0A8T2PCI6</accession>
<reference evidence="1" key="1">
    <citation type="thesis" date="2021" institute="BYU ScholarsArchive" country="Provo, UT, USA">
        <title>Applications of and Algorithms for Genome Assembly and Genomic Analyses with an Emphasis on Marine Teleosts.</title>
        <authorList>
            <person name="Pickett B.D."/>
        </authorList>
    </citation>
    <scope>NUCLEOTIDE SEQUENCE</scope>
    <source>
        <strain evidence="1">HI-2016</strain>
    </source>
</reference>
<name>A0A8T2PCI6_9TELE</name>
<organism evidence="1 2">
    <name type="scientific">Albula glossodonta</name>
    <name type="common">roundjaw bonefish</name>
    <dbReference type="NCBI Taxonomy" id="121402"/>
    <lineage>
        <taxon>Eukaryota</taxon>
        <taxon>Metazoa</taxon>
        <taxon>Chordata</taxon>
        <taxon>Craniata</taxon>
        <taxon>Vertebrata</taxon>
        <taxon>Euteleostomi</taxon>
        <taxon>Actinopterygii</taxon>
        <taxon>Neopterygii</taxon>
        <taxon>Teleostei</taxon>
        <taxon>Albuliformes</taxon>
        <taxon>Albulidae</taxon>
        <taxon>Albula</taxon>
    </lineage>
</organism>
<evidence type="ECO:0000313" key="1">
    <source>
        <dbReference type="EMBL" id="KAG9349456.1"/>
    </source>
</evidence>
<gene>
    <name evidence="1" type="ORF">JZ751_027901</name>
</gene>
<proteinExistence type="predicted"/>
<dbReference type="OrthoDB" id="8894638at2759"/>
<dbReference type="AlphaFoldDB" id="A0A8T2PCI6"/>
<comment type="caution">
    <text evidence="1">The sequence shown here is derived from an EMBL/GenBank/DDBJ whole genome shotgun (WGS) entry which is preliminary data.</text>
</comment>
<evidence type="ECO:0000313" key="2">
    <source>
        <dbReference type="Proteomes" id="UP000824540"/>
    </source>
</evidence>
<dbReference type="Proteomes" id="UP000824540">
    <property type="component" value="Unassembled WGS sequence"/>
</dbReference>
<sequence>MGCVECYIPLLQIITLCSCGHLTVPKMKVKGLWVVSFLLLCSVTKLFGMVNAEMNETEQEVSQNGYNDIGVTRNKIVTAQFECYQKIMKDTNHNRKAQKSCLKVLSLIQSFAGMKLEYSCVSWFLLYPIS</sequence>